<organism evidence="4 5">
    <name type="scientific">Marinobacterium maritimum</name>
    <dbReference type="NCBI Taxonomy" id="500162"/>
    <lineage>
        <taxon>Bacteria</taxon>
        <taxon>Pseudomonadati</taxon>
        <taxon>Pseudomonadota</taxon>
        <taxon>Gammaproteobacteria</taxon>
        <taxon>Oceanospirillales</taxon>
        <taxon>Oceanospirillaceae</taxon>
        <taxon>Marinobacterium</taxon>
    </lineage>
</organism>
<feature type="chain" id="PRO_5045235553" description="DUF7939 domain-containing protein" evidence="2">
    <location>
        <begin position="18"/>
        <end position="553"/>
    </location>
</feature>
<evidence type="ECO:0000313" key="4">
    <source>
        <dbReference type="EMBL" id="GAA0687172.1"/>
    </source>
</evidence>
<dbReference type="Proteomes" id="UP001499915">
    <property type="component" value="Unassembled WGS sequence"/>
</dbReference>
<dbReference type="InterPro" id="IPR057699">
    <property type="entry name" value="DUF7939"/>
</dbReference>
<dbReference type="InterPro" id="IPR025738">
    <property type="entry name" value="BatD"/>
</dbReference>
<feature type="domain" description="DUF7939" evidence="3">
    <location>
        <begin position="448"/>
        <end position="532"/>
    </location>
</feature>
<evidence type="ECO:0000256" key="2">
    <source>
        <dbReference type="SAM" id="SignalP"/>
    </source>
</evidence>
<evidence type="ECO:0000313" key="5">
    <source>
        <dbReference type="Proteomes" id="UP001499915"/>
    </source>
</evidence>
<accession>A0ABP3TDE2</accession>
<dbReference type="RefSeq" id="WP_343803575.1">
    <property type="nucleotide sequence ID" value="NZ_BAAAET010000001.1"/>
</dbReference>
<protein>
    <recommendedName>
        <fullName evidence="3">DUF7939 domain-containing protein</fullName>
    </recommendedName>
</protein>
<reference evidence="5" key="1">
    <citation type="journal article" date="2019" name="Int. J. Syst. Evol. Microbiol.">
        <title>The Global Catalogue of Microorganisms (GCM) 10K type strain sequencing project: providing services to taxonomists for standard genome sequencing and annotation.</title>
        <authorList>
            <consortium name="The Broad Institute Genomics Platform"/>
            <consortium name="The Broad Institute Genome Sequencing Center for Infectious Disease"/>
            <person name="Wu L."/>
            <person name="Ma J."/>
        </authorList>
    </citation>
    <scope>NUCLEOTIDE SEQUENCE [LARGE SCALE GENOMIC DNA]</scope>
    <source>
        <strain evidence="5">JCM 15134</strain>
    </source>
</reference>
<feature type="signal peptide" evidence="2">
    <location>
        <begin position="1"/>
        <end position="17"/>
    </location>
</feature>
<keyword evidence="5" id="KW-1185">Reference proteome</keyword>
<dbReference type="Pfam" id="PF13584">
    <property type="entry name" value="BatD"/>
    <property type="match status" value="1"/>
</dbReference>
<name>A0ABP3TDE2_9GAMM</name>
<feature type="transmembrane region" description="Helical" evidence="1">
    <location>
        <begin position="393"/>
        <end position="416"/>
    </location>
</feature>
<dbReference type="Pfam" id="PF25607">
    <property type="entry name" value="DUF7939"/>
    <property type="match status" value="1"/>
</dbReference>
<dbReference type="PANTHER" id="PTHR40940:SF1">
    <property type="entry name" value="PROTEIN BATD"/>
    <property type="match status" value="1"/>
</dbReference>
<keyword evidence="1" id="KW-1133">Transmembrane helix</keyword>
<gene>
    <name evidence="4" type="ORF">GCM10009104_11530</name>
</gene>
<keyword evidence="1" id="KW-0472">Membrane</keyword>
<comment type="caution">
    <text evidence="4">The sequence shown here is derived from an EMBL/GenBank/DDBJ whole genome shotgun (WGS) entry which is preliminary data.</text>
</comment>
<keyword evidence="1" id="KW-0812">Transmembrane</keyword>
<evidence type="ECO:0000259" key="3">
    <source>
        <dbReference type="Pfam" id="PF25607"/>
    </source>
</evidence>
<dbReference type="PANTHER" id="PTHR40940">
    <property type="entry name" value="PROTEIN BATD-RELATED"/>
    <property type="match status" value="1"/>
</dbReference>
<evidence type="ECO:0000256" key="1">
    <source>
        <dbReference type="SAM" id="Phobius"/>
    </source>
</evidence>
<dbReference type="EMBL" id="BAAAET010000001">
    <property type="protein sequence ID" value="GAA0687172.1"/>
    <property type="molecule type" value="Genomic_DNA"/>
</dbReference>
<keyword evidence="2" id="KW-0732">Signal</keyword>
<sequence length="553" mass="61930">MRAFLALLLFIISPVLSAEVRTTLDRYALTSADTLTLTLEVSDQVEQRPDLSALEADFRLQSSQKVIVSSHTSANRDVWTRWHLQLKPRNTGTLRIPPIRLGNELSAPLEVKVSGRTPQAEQSGGRFMDSLISQDQLYSHAQLLFTARLFQRDPLPDGMVFSTPALPGALVLTLNEPRRYSTDRDGEEWEVLEQTFALYPSTLGLHTLTGSAVLIEGEPIVAADKRETFEIEVLPAAHQNSRGYWLPSERLSLEENWQPPISLQPGDSFVREIKLTALGLPSDALPSLFSTDSDSFFAQLEDVSLTEKLTPQGLVSTRVERVRIEPLGPGLLTLPAIDLNWWNTLADRAATATLPSRTLNVQLPALPASLDAILPSTNFDNQNSLADSNSQNLYIIIGLLSLLCLTSSGGWFYSWLQLRQLKVQSQQEGEEEEQRRAQKLLLSHQRAERNTFQALAIACQQNDAENARLRLVEWGQNFWPEHSIDSLEALCEAGRSQTLDFLVLDLDHHLHQDPYAWQGDLLLEAIEKLRSRRLRSDSDLNDDGQAMSLRMAS</sequence>
<proteinExistence type="predicted"/>